<feature type="region of interest" description="Disordered" evidence="1">
    <location>
        <begin position="1"/>
        <end position="122"/>
    </location>
</feature>
<protein>
    <submittedName>
        <fullName evidence="2">Uncharacterized protein</fullName>
    </submittedName>
</protein>
<feature type="compositionally biased region" description="Basic and acidic residues" evidence="1">
    <location>
        <begin position="60"/>
        <end position="75"/>
    </location>
</feature>
<comment type="caution">
    <text evidence="2">The sequence shown here is derived from an EMBL/GenBank/DDBJ whole genome shotgun (WGS) entry which is preliminary data.</text>
</comment>
<dbReference type="Proteomes" id="UP001066276">
    <property type="component" value="Chromosome 2_1"/>
</dbReference>
<dbReference type="EMBL" id="JANPWB010000003">
    <property type="protein sequence ID" value="KAJ1202160.1"/>
    <property type="molecule type" value="Genomic_DNA"/>
</dbReference>
<evidence type="ECO:0000313" key="3">
    <source>
        <dbReference type="Proteomes" id="UP001066276"/>
    </source>
</evidence>
<keyword evidence="3" id="KW-1185">Reference proteome</keyword>
<proteinExistence type="predicted"/>
<evidence type="ECO:0000313" key="2">
    <source>
        <dbReference type="EMBL" id="KAJ1202160.1"/>
    </source>
</evidence>
<evidence type="ECO:0000256" key="1">
    <source>
        <dbReference type="SAM" id="MobiDB-lite"/>
    </source>
</evidence>
<organism evidence="2 3">
    <name type="scientific">Pleurodeles waltl</name>
    <name type="common">Iberian ribbed newt</name>
    <dbReference type="NCBI Taxonomy" id="8319"/>
    <lineage>
        <taxon>Eukaryota</taxon>
        <taxon>Metazoa</taxon>
        <taxon>Chordata</taxon>
        <taxon>Craniata</taxon>
        <taxon>Vertebrata</taxon>
        <taxon>Euteleostomi</taxon>
        <taxon>Amphibia</taxon>
        <taxon>Batrachia</taxon>
        <taxon>Caudata</taxon>
        <taxon>Salamandroidea</taxon>
        <taxon>Salamandridae</taxon>
        <taxon>Pleurodelinae</taxon>
        <taxon>Pleurodeles</taxon>
    </lineage>
</organism>
<sequence length="159" mass="17729">MDRTVCRRKHASGDRQEKQEEEAATRETRRDADQECEGNAGGQHDTNVKQEEEVDACETEETRTKTVRETLEENATRTASRTRKQAPLWRQETRVRSASRTPEEPVTSRSYTTPEPRRDVASPVGAFMEVSVLGTGLGLGNWVEDELGVGAKVLGWLGG</sequence>
<feature type="compositionally biased region" description="Basic and acidic residues" evidence="1">
    <location>
        <begin position="1"/>
        <end position="33"/>
    </location>
</feature>
<gene>
    <name evidence="2" type="ORF">NDU88_005961</name>
</gene>
<name>A0AAV7VKK9_PLEWA</name>
<accession>A0AAV7VKK9</accession>
<dbReference type="AlphaFoldDB" id="A0AAV7VKK9"/>
<reference evidence="2" key="1">
    <citation type="journal article" date="2022" name="bioRxiv">
        <title>Sequencing and chromosome-scale assembly of the giantPleurodeles waltlgenome.</title>
        <authorList>
            <person name="Brown T."/>
            <person name="Elewa A."/>
            <person name="Iarovenko S."/>
            <person name="Subramanian E."/>
            <person name="Araus A.J."/>
            <person name="Petzold A."/>
            <person name="Susuki M."/>
            <person name="Suzuki K.-i.T."/>
            <person name="Hayashi T."/>
            <person name="Toyoda A."/>
            <person name="Oliveira C."/>
            <person name="Osipova E."/>
            <person name="Leigh N.D."/>
            <person name="Simon A."/>
            <person name="Yun M.H."/>
        </authorList>
    </citation>
    <scope>NUCLEOTIDE SEQUENCE</scope>
    <source>
        <strain evidence="2">20211129_DDA</strain>
        <tissue evidence="2">Liver</tissue>
    </source>
</reference>